<dbReference type="Proteomes" id="UP000314294">
    <property type="component" value="Unassembled WGS sequence"/>
</dbReference>
<dbReference type="EMBL" id="SRLO01000175">
    <property type="protein sequence ID" value="TNN69449.1"/>
    <property type="molecule type" value="Genomic_DNA"/>
</dbReference>
<sequence>MSTSTEVVSVCVEPCGTTSGTPFTVRLAMGCSRSTVTLKCSVRVLTWLMAVTWETMRRTTADKPASVTLLRASSSTCTGLLRSSAVKLRASTAYKLGSGTSAAPDSELAAGRHTPGLEENSSGQSCWKVTLWLLPRREALVRKRERTRSSSRVSLGCR</sequence>
<reference evidence="2 3" key="1">
    <citation type="submission" date="2019-03" db="EMBL/GenBank/DDBJ databases">
        <title>First draft genome of Liparis tanakae, snailfish: a comprehensive survey of snailfish specific genes.</title>
        <authorList>
            <person name="Kim W."/>
            <person name="Song I."/>
            <person name="Jeong J.-H."/>
            <person name="Kim D."/>
            <person name="Kim S."/>
            <person name="Ryu S."/>
            <person name="Song J.Y."/>
            <person name="Lee S.K."/>
        </authorList>
    </citation>
    <scope>NUCLEOTIDE SEQUENCE [LARGE SCALE GENOMIC DNA]</scope>
    <source>
        <tissue evidence="2">Muscle</tissue>
    </source>
</reference>
<proteinExistence type="predicted"/>
<evidence type="ECO:0000256" key="1">
    <source>
        <dbReference type="SAM" id="MobiDB-lite"/>
    </source>
</evidence>
<name>A0A4Z2HUF0_9TELE</name>
<gene>
    <name evidence="2" type="ORF">EYF80_020283</name>
</gene>
<protein>
    <submittedName>
        <fullName evidence="2">Uncharacterized protein</fullName>
    </submittedName>
</protein>
<evidence type="ECO:0000313" key="3">
    <source>
        <dbReference type="Proteomes" id="UP000314294"/>
    </source>
</evidence>
<evidence type="ECO:0000313" key="2">
    <source>
        <dbReference type="EMBL" id="TNN69449.1"/>
    </source>
</evidence>
<comment type="caution">
    <text evidence="2">The sequence shown here is derived from an EMBL/GenBank/DDBJ whole genome shotgun (WGS) entry which is preliminary data.</text>
</comment>
<dbReference type="AlphaFoldDB" id="A0A4Z2HUF0"/>
<feature type="region of interest" description="Disordered" evidence="1">
    <location>
        <begin position="99"/>
        <end position="122"/>
    </location>
</feature>
<accession>A0A4Z2HUF0</accession>
<keyword evidence="3" id="KW-1185">Reference proteome</keyword>
<organism evidence="2 3">
    <name type="scientific">Liparis tanakae</name>
    <name type="common">Tanaka's snailfish</name>
    <dbReference type="NCBI Taxonomy" id="230148"/>
    <lineage>
        <taxon>Eukaryota</taxon>
        <taxon>Metazoa</taxon>
        <taxon>Chordata</taxon>
        <taxon>Craniata</taxon>
        <taxon>Vertebrata</taxon>
        <taxon>Euteleostomi</taxon>
        <taxon>Actinopterygii</taxon>
        <taxon>Neopterygii</taxon>
        <taxon>Teleostei</taxon>
        <taxon>Neoteleostei</taxon>
        <taxon>Acanthomorphata</taxon>
        <taxon>Eupercaria</taxon>
        <taxon>Perciformes</taxon>
        <taxon>Cottioidei</taxon>
        <taxon>Cottales</taxon>
        <taxon>Liparidae</taxon>
        <taxon>Liparis</taxon>
    </lineage>
</organism>